<comment type="caution">
    <text evidence="1">The sequence shown here is derived from an EMBL/GenBank/DDBJ whole genome shotgun (WGS) entry which is preliminary data.</text>
</comment>
<sequence>MSSLGAFQSTVAILIGASPPFVHTLPVVFLSANSHSTVANQRWNRYLKRMFSDSAYTTSLSKLFSTMDVTC</sequence>
<keyword evidence="2" id="KW-1185">Reference proteome</keyword>
<dbReference type="AlphaFoldDB" id="A0A7C8MWW2"/>
<protein>
    <submittedName>
        <fullName evidence="1">Uncharacterized protein</fullName>
    </submittedName>
</protein>
<dbReference type="EMBL" id="JAADJZ010000002">
    <property type="protein sequence ID" value="KAF2876885.1"/>
    <property type="molecule type" value="Genomic_DNA"/>
</dbReference>
<evidence type="ECO:0000313" key="1">
    <source>
        <dbReference type="EMBL" id="KAF2876885.1"/>
    </source>
</evidence>
<dbReference type="Proteomes" id="UP000481861">
    <property type="component" value="Unassembled WGS sequence"/>
</dbReference>
<gene>
    <name evidence="1" type="ORF">BDV95DRAFT_132898</name>
</gene>
<reference evidence="1 2" key="1">
    <citation type="submission" date="2020-01" db="EMBL/GenBank/DDBJ databases">
        <authorList>
            <consortium name="DOE Joint Genome Institute"/>
            <person name="Haridas S."/>
            <person name="Albert R."/>
            <person name="Binder M."/>
            <person name="Bloem J."/>
            <person name="Labutti K."/>
            <person name="Salamov A."/>
            <person name="Andreopoulos B."/>
            <person name="Baker S.E."/>
            <person name="Barry K."/>
            <person name="Bills G."/>
            <person name="Bluhm B.H."/>
            <person name="Cannon C."/>
            <person name="Castanera R."/>
            <person name="Culley D.E."/>
            <person name="Daum C."/>
            <person name="Ezra D."/>
            <person name="Gonzalez J.B."/>
            <person name="Henrissat B."/>
            <person name="Kuo A."/>
            <person name="Liang C."/>
            <person name="Lipzen A."/>
            <person name="Lutzoni F."/>
            <person name="Magnuson J."/>
            <person name="Mondo S."/>
            <person name="Nolan M."/>
            <person name="Ohm R."/>
            <person name="Pangilinan J."/>
            <person name="Park H.-J.H."/>
            <person name="Ramirez L."/>
            <person name="Alfaro M."/>
            <person name="Sun H."/>
            <person name="Tritt A."/>
            <person name="Yoshinaga Y."/>
            <person name="Zwiers L.-H.L."/>
            <person name="Turgeon B.G."/>
            <person name="Goodwin S.B."/>
            <person name="Spatafora J.W."/>
            <person name="Crous P.W."/>
            <person name="Grigoriev I.V."/>
        </authorList>
    </citation>
    <scope>NUCLEOTIDE SEQUENCE [LARGE SCALE GENOMIC DNA]</scope>
    <source>
        <strain evidence="1 2">CBS 611.86</strain>
    </source>
</reference>
<accession>A0A7C8MWW2</accession>
<proteinExistence type="predicted"/>
<evidence type="ECO:0000313" key="2">
    <source>
        <dbReference type="Proteomes" id="UP000481861"/>
    </source>
</evidence>
<name>A0A7C8MWW2_9PLEO</name>
<organism evidence="1 2">
    <name type="scientific">Massariosphaeria phaeospora</name>
    <dbReference type="NCBI Taxonomy" id="100035"/>
    <lineage>
        <taxon>Eukaryota</taxon>
        <taxon>Fungi</taxon>
        <taxon>Dikarya</taxon>
        <taxon>Ascomycota</taxon>
        <taxon>Pezizomycotina</taxon>
        <taxon>Dothideomycetes</taxon>
        <taxon>Pleosporomycetidae</taxon>
        <taxon>Pleosporales</taxon>
        <taxon>Pleosporales incertae sedis</taxon>
        <taxon>Massariosphaeria</taxon>
    </lineage>
</organism>